<sequence length="390" mass="43473">MDNSDTGIIGGMSKLVNQKNIKEGVDPQEIEDQLVKRPPTQDPKYDGMNKFISSLKDTAEDAGVEISSVSEAPPAPLQITNILNENLGRSKITDILPSAESSISSSSESGPDNDQEEKLFIPKSQSPPPIFSPRKKRSSYRPINDGYSTDEVSNEIVAKMTKTDPLFNIRRQSPISDFRQFTDEQKKQARITDVVSQLQNSLGSVRYNHKLMSETRTLDTKKNKLEQISQLKRAIIDEGISCEGVEWPTLNSSLEEIESTLQVLRIKNDRNRYSTLAEELIIGGAQILGTVFDGTREIPILGCSPDYTGYSDTVEVKLNRMRLETSEIVGDMVEKFNINPLMRVGMSLLPSFILYPQQKARQKAINPISNISLGNVNSAYLNIQKSENNS</sequence>
<proteinExistence type="predicted"/>
<reference evidence="2" key="1">
    <citation type="journal article" date="2020" name="Sci. Rep.">
        <title>A novel Asfarvirus-like virus identified as a potential cause of mass mortality of abalone.</title>
        <authorList>
            <person name="Matsuyama T."/>
            <person name="Takano T."/>
            <person name="Nishiki I."/>
            <person name="Fujiwara A."/>
            <person name="Kiryu I."/>
            <person name="Inada M."/>
            <person name="Sakai T."/>
            <person name="Terashima S."/>
            <person name="Matsuura Y."/>
            <person name="Isowa K."/>
            <person name="Nakayasu C."/>
        </authorList>
    </citation>
    <scope>NUCLEOTIDE SEQUENCE</scope>
</reference>
<evidence type="ECO:0000313" key="2">
    <source>
        <dbReference type="EMBL" id="BBO54025.1"/>
    </source>
</evidence>
<organism evidence="2">
    <name type="scientific">Abalone asfa-like virus</name>
    <dbReference type="NCBI Taxonomy" id="2839893"/>
    <lineage>
        <taxon>Viruses</taxon>
        <taxon>Varidnaviria</taxon>
        <taxon>Bamfordvirae</taxon>
        <taxon>Nucleocytoviricota</taxon>
        <taxon>Pokkesviricetes</taxon>
        <taxon>Asfuvirales</taxon>
        <taxon>Asfarviridae</taxon>
    </lineage>
</organism>
<name>A0A5K7XYK9_9VIRU</name>
<feature type="region of interest" description="Disordered" evidence="1">
    <location>
        <begin position="98"/>
        <end position="147"/>
    </location>
</feature>
<evidence type="ECO:0000256" key="1">
    <source>
        <dbReference type="SAM" id="MobiDB-lite"/>
    </source>
</evidence>
<accession>A0A5K7XYK9</accession>
<protein>
    <submittedName>
        <fullName evidence="2">PACV238 homolog protein</fullName>
    </submittedName>
</protein>
<dbReference type="EMBL" id="LC506465">
    <property type="protein sequence ID" value="BBO54025.1"/>
    <property type="molecule type" value="Genomic_DNA"/>
</dbReference>
<feature type="region of interest" description="Disordered" evidence="1">
    <location>
        <begin position="22"/>
        <end position="49"/>
    </location>
</feature>
<feature type="compositionally biased region" description="Low complexity" evidence="1">
    <location>
        <begin position="98"/>
        <end position="109"/>
    </location>
</feature>